<gene>
    <name evidence="2" type="ORF">LMG31506_05452</name>
</gene>
<dbReference type="Pfam" id="PF08238">
    <property type="entry name" value="Sel1"/>
    <property type="match status" value="5"/>
</dbReference>
<reference evidence="2" key="1">
    <citation type="submission" date="2021-03" db="EMBL/GenBank/DDBJ databases">
        <authorList>
            <person name="Peeters C."/>
        </authorList>
    </citation>
    <scope>NUCLEOTIDE SEQUENCE</scope>
    <source>
        <strain evidence="2">LMG 31506</strain>
    </source>
</reference>
<dbReference type="PANTHER" id="PTHR11102">
    <property type="entry name" value="SEL-1-LIKE PROTEIN"/>
    <property type="match status" value="1"/>
</dbReference>
<proteinExistence type="predicted"/>
<dbReference type="InterPro" id="IPR050767">
    <property type="entry name" value="Sel1_AlgK"/>
</dbReference>
<feature type="region of interest" description="Disordered" evidence="1">
    <location>
        <begin position="262"/>
        <end position="297"/>
    </location>
</feature>
<dbReference type="SUPFAM" id="SSF81901">
    <property type="entry name" value="HCP-like"/>
    <property type="match status" value="1"/>
</dbReference>
<dbReference type="EMBL" id="CAJPUY010000025">
    <property type="protein sequence ID" value="CAG2155557.1"/>
    <property type="molecule type" value="Genomic_DNA"/>
</dbReference>
<evidence type="ECO:0008006" key="4">
    <source>
        <dbReference type="Google" id="ProtNLM"/>
    </source>
</evidence>
<dbReference type="RefSeq" id="WP_211950292.1">
    <property type="nucleotide sequence ID" value="NZ_CAJPUY010000025.1"/>
</dbReference>
<evidence type="ECO:0000313" key="3">
    <source>
        <dbReference type="Proteomes" id="UP000672934"/>
    </source>
</evidence>
<dbReference type="Proteomes" id="UP000672934">
    <property type="component" value="Unassembled WGS sequence"/>
</dbReference>
<organism evidence="2 3">
    <name type="scientific">Cupriavidus yeoncheonensis</name>
    <dbReference type="NCBI Taxonomy" id="1462994"/>
    <lineage>
        <taxon>Bacteria</taxon>
        <taxon>Pseudomonadati</taxon>
        <taxon>Pseudomonadota</taxon>
        <taxon>Betaproteobacteria</taxon>
        <taxon>Burkholderiales</taxon>
        <taxon>Burkholderiaceae</taxon>
        <taxon>Cupriavidus</taxon>
    </lineage>
</organism>
<dbReference type="SMART" id="SM00671">
    <property type="entry name" value="SEL1"/>
    <property type="match status" value="5"/>
</dbReference>
<sequence>MSREFSEVLECAERGDASAQFAMAEAYRMGREVNENLSEALRWYRAAAIQGYAAAQNNLGTMYLNGIGTTEDPTEAAHWYRLAAEQGEEVAQFNLAMRYLHGQGVEQCEAEAVDWFAKAAEHGHTEAIGELGTMYRFGRGAPQDIAAAARYHTMAAMEGDITSIGNLLSYQGDIEDAALGGSAVAALCLVQMYEKGLPVKKDLAQAYAWFTWGAKHRDCTSDPDAEEEWDDMDQSLSASVSDIDKERAAVLLEEMSHKAAGLGMQGRSMEKDHVSSTGPQGKMMENQPPNKAHEQPDFDGTETKQMIHPAGYDYYEFGEEGGSLMRRAEDGVTLSRLDKATGEWVEDNYLFTYLYRGDSEEISEEEAKALAEKLCPGQDVPFD</sequence>
<protein>
    <recommendedName>
        <fullName evidence="4">Sel1 repeat family protein</fullName>
    </recommendedName>
</protein>
<accession>A0A916IZ80</accession>
<dbReference type="InterPro" id="IPR006597">
    <property type="entry name" value="Sel1-like"/>
</dbReference>
<dbReference type="PANTHER" id="PTHR11102:SF160">
    <property type="entry name" value="ERAD-ASSOCIATED E3 UBIQUITIN-PROTEIN LIGASE COMPONENT HRD3"/>
    <property type="match status" value="1"/>
</dbReference>
<dbReference type="InterPro" id="IPR011990">
    <property type="entry name" value="TPR-like_helical_dom_sf"/>
</dbReference>
<evidence type="ECO:0000256" key="1">
    <source>
        <dbReference type="SAM" id="MobiDB-lite"/>
    </source>
</evidence>
<name>A0A916IZ80_9BURK</name>
<comment type="caution">
    <text evidence="2">The sequence shown here is derived from an EMBL/GenBank/DDBJ whole genome shotgun (WGS) entry which is preliminary data.</text>
</comment>
<keyword evidence="3" id="KW-1185">Reference proteome</keyword>
<evidence type="ECO:0000313" key="2">
    <source>
        <dbReference type="EMBL" id="CAG2155557.1"/>
    </source>
</evidence>
<dbReference type="AlphaFoldDB" id="A0A916IZ80"/>
<dbReference type="Gene3D" id="1.25.40.10">
    <property type="entry name" value="Tetratricopeptide repeat domain"/>
    <property type="match status" value="2"/>
</dbReference>